<evidence type="ECO:0000256" key="5">
    <source>
        <dbReference type="ARBA" id="ARBA00022984"/>
    </source>
</evidence>
<keyword evidence="4" id="KW-0133">Cell shape</keyword>
<sequence length="538" mass="54470">MRARLGAATQTLTGAAVMITAVTIASRLLGFGRWFTQAWQVGRGGVADAYAAANLLPNVLFEVAAGGALAGAVIPLLVAPLARRASTEVSAVASAFLTWALGVLVPIGILLAVVSGPLARMLVSVGDGGDARVTQYFLMVFAVQVPLYGVSVVLGGILQAHRRFFWPAAAPMLSSIVVIVAYMVFGQLAAGQQGDPGALSSAALAWLAWGTTAGVAVMSLPLLVPVLRLGVRLRPTFSFPGDAGSRARRLASAGLGALAAQQLSVLAVMFAARRYGGDGAFNIYQYAQAVYVLPYAVLAVPLATSAFPRLAARAGEHDRAGFAQLTARTTRAVLAVSALGAAALVAGASAVEAVFDAFTPGGADGMAVSIAWSAPGLVGFALIFALSRTLYAIDRGRAAVGAAAAGWSVVVLVAVLLPPIVVDGRTDISATLAALGAANSLGMAVAGGLLLWALYRHAGDAALEGLGRTTAVLALGGVIAAWVGSSTSEALLPVDPWWPLSIGVGLVGALVAAGVVVGAVFVGDRSVFTDLEARRTRG</sequence>
<evidence type="ECO:0000313" key="9">
    <source>
        <dbReference type="EMBL" id="PFG33401.1"/>
    </source>
</evidence>
<organism evidence="9 10">
    <name type="scientific">Sanguibacter antarcticus</name>
    <dbReference type="NCBI Taxonomy" id="372484"/>
    <lineage>
        <taxon>Bacteria</taxon>
        <taxon>Bacillati</taxon>
        <taxon>Actinomycetota</taxon>
        <taxon>Actinomycetes</taxon>
        <taxon>Micrococcales</taxon>
        <taxon>Sanguibacteraceae</taxon>
        <taxon>Sanguibacter</taxon>
    </lineage>
</organism>
<dbReference type="InterPro" id="IPR051050">
    <property type="entry name" value="Lipid_II_flippase_MurJ/MviN"/>
</dbReference>
<keyword evidence="3 8" id="KW-0812">Transmembrane</keyword>
<dbReference type="PANTHER" id="PTHR47019">
    <property type="entry name" value="LIPID II FLIPPASE MURJ"/>
    <property type="match status" value="1"/>
</dbReference>
<dbReference type="GO" id="GO:0015648">
    <property type="term" value="F:lipid-linked peptidoglycan transporter activity"/>
    <property type="evidence" value="ECO:0007669"/>
    <property type="project" value="TreeGrafter"/>
</dbReference>
<name>A0A2A9E4C8_9MICO</name>
<evidence type="ECO:0000256" key="1">
    <source>
        <dbReference type="ARBA" id="ARBA00004651"/>
    </source>
</evidence>
<dbReference type="Pfam" id="PF03023">
    <property type="entry name" value="MurJ"/>
    <property type="match status" value="1"/>
</dbReference>
<dbReference type="PRINTS" id="PR01806">
    <property type="entry name" value="VIRFACTRMVIN"/>
</dbReference>
<keyword evidence="7 8" id="KW-0472">Membrane</keyword>
<dbReference type="GO" id="GO:0008360">
    <property type="term" value="P:regulation of cell shape"/>
    <property type="evidence" value="ECO:0007669"/>
    <property type="project" value="UniProtKB-KW"/>
</dbReference>
<comment type="subcellular location">
    <subcellularLocation>
        <location evidence="1">Cell membrane</location>
        <topology evidence="1">Multi-pass membrane protein</topology>
    </subcellularLocation>
</comment>
<feature type="transmembrane region" description="Helical" evidence="8">
    <location>
        <begin position="497"/>
        <end position="522"/>
    </location>
</feature>
<proteinExistence type="predicted"/>
<accession>A0A2A9E4C8</accession>
<feature type="transmembrane region" description="Helical" evidence="8">
    <location>
        <begin position="332"/>
        <end position="355"/>
    </location>
</feature>
<feature type="transmembrane region" description="Helical" evidence="8">
    <location>
        <begin position="428"/>
        <end position="454"/>
    </location>
</feature>
<feature type="transmembrane region" description="Helical" evidence="8">
    <location>
        <begin position="55"/>
        <end position="79"/>
    </location>
</feature>
<feature type="transmembrane region" description="Helical" evidence="8">
    <location>
        <begin position="398"/>
        <end position="422"/>
    </location>
</feature>
<keyword evidence="10" id="KW-1185">Reference proteome</keyword>
<dbReference type="RefSeq" id="WP_245862202.1">
    <property type="nucleotide sequence ID" value="NZ_PDJG01000001.1"/>
</dbReference>
<evidence type="ECO:0000256" key="4">
    <source>
        <dbReference type="ARBA" id="ARBA00022960"/>
    </source>
</evidence>
<keyword evidence="6 8" id="KW-1133">Transmembrane helix</keyword>
<feature type="transmembrane region" description="Helical" evidence="8">
    <location>
        <begin position="205"/>
        <end position="229"/>
    </location>
</feature>
<feature type="transmembrane region" description="Helical" evidence="8">
    <location>
        <begin position="250"/>
        <end position="272"/>
    </location>
</feature>
<keyword evidence="2" id="KW-1003">Cell membrane</keyword>
<feature type="transmembrane region" description="Helical" evidence="8">
    <location>
        <begin position="367"/>
        <end position="386"/>
    </location>
</feature>
<dbReference type="EMBL" id="PDJG01000001">
    <property type="protein sequence ID" value="PFG33401.1"/>
    <property type="molecule type" value="Genomic_DNA"/>
</dbReference>
<comment type="caution">
    <text evidence="9">The sequence shown here is derived from an EMBL/GenBank/DDBJ whole genome shotgun (WGS) entry which is preliminary data.</text>
</comment>
<evidence type="ECO:0000256" key="3">
    <source>
        <dbReference type="ARBA" id="ARBA00022692"/>
    </source>
</evidence>
<dbReference type="Proteomes" id="UP000225548">
    <property type="component" value="Unassembled WGS sequence"/>
</dbReference>
<evidence type="ECO:0000256" key="8">
    <source>
        <dbReference type="SAM" id="Phobius"/>
    </source>
</evidence>
<feature type="transmembrane region" description="Helical" evidence="8">
    <location>
        <begin position="164"/>
        <end position="185"/>
    </location>
</feature>
<dbReference type="AlphaFoldDB" id="A0A2A9E4C8"/>
<reference evidence="9 10" key="1">
    <citation type="submission" date="2017-10" db="EMBL/GenBank/DDBJ databases">
        <title>Sequencing the genomes of 1000 actinobacteria strains.</title>
        <authorList>
            <person name="Klenk H.-P."/>
        </authorList>
    </citation>
    <scope>NUCLEOTIDE SEQUENCE [LARGE SCALE GENOMIC DNA]</scope>
    <source>
        <strain evidence="9 10">DSM 18966</strain>
    </source>
</reference>
<feature type="transmembrane region" description="Helical" evidence="8">
    <location>
        <begin position="12"/>
        <end position="35"/>
    </location>
</feature>
<dbReference type="PANTHER" id="PTHR47019:SF1">
    <property type="entry name" value="LIPID II FLIPPASE MURJ"/>
    <property type="match status" value="1"/>
</dbReference>
<dbReference type="InterPro" id="IPR004268">
    <property type="entry name" value="MurJ"/>
</dbReference>
<dbReference type="GO" id="GO:0005886">
    <property type="term" value="C:plasma membrane"/>
    <property type="evidence" value="ECO:0007669"/>
    <property type="project" value="UniProtKB-SubCell"/>
</dbReference>
<evidence type="ECO:0000256" key="6">
    <source>
        <dbReference type="ARBA" id="ARBA00022989"/>
    </source>
</evidence>
<evidence type="ECO:0000256" key="7">
    <source>
        <dbReference type="ARBA" id="ARBA00023136"/>
    </source>
</evidence>
<evidence type="ECO:0000313" key="10">
    <source>
        <dbReference type="Proteomes" id="UP000225548"/>
    </source>
</evidence>
<gene>
    <name evidence="9" type="ORF">ATL42_1274</name>
</gene>
<keyword evidence="5" id="KW-0573">Peptidoglycan synthesis</keyword>
<evidence type="ECO:0000256" key="2">
    <source>
        <dbReference type="ARBA" id="ARBA00022475"/>
    </source>
</evidence>
<feature type="transmembrane region" description="Helical" evidence="8">
    <location>
        <begin position="91"/>
        <end position="116"/>
    </location>
</feature>
<feature type="transmembrane region" description="Helical" evidence="8">
    <location>
        <begin position="136"/>
        <end position="157"/>
    </location>
</feature>
<dbReference type="GO" id="GO:0034204">
    <property type="term" value="P:lipid translocation"/>
    <property type="evidence" value="ECO:0007669"/>
    <property type="project" value="TreeGrafter"/>
</dbReference>
<feature type="transmembrane region" description="Helical" evidence="8">
    <location>
        <begin position="466"/>
        <end position="485"/>
    </location>
</feature>
<protein>
    <submittedName>
        <fullName evidence="9">Putative peptidoglycan lipid II flippase</fullName>
    </submittedName>
</protein>
<feature type="transmembrane region" description="Helical" evidence="8">
    <location>
        <begin position="292"/>
        <end position="311"/>
    </location>
</feature>
<dbReference type="GO" id="GO:0009252">
    <property type="term" value="P:peptidoglycan biosynthetic process"/>
    <property type="evidence" value="ECO:0007669"/>
    <property type="project" value="UniProtKB-KW"/>
</dbReference>